<dbReference type="GO" id="GO:0030139">
    <property type="term" value="C:endocytic vesicle"/>
    <property type="evidence" value="ECO:0007669"/>
    <property type="project" value="TreeGrafter"/>
</dbReference>
<feature type="compositionally biased region" description="Polar residues" evidence="1">
    <location>
        <begin position="77"/>
        <end position="90"/>
    </location>
</feature>
<evidence type="ECO:0000259" key="2">
    <source>
        <dbReference type="PROSITE" id="PS51205"/>
    </source>
</evidence>
<gene>
    <name evidence="3" type="ORF">E1B28_009110</name>
</gene>
<dbReference type="GeneID" id="66078186"/>
<evidence type="ECO:0000256" key="1">
    <source>
        <dbReference type="SAM" id="MobiDB-lite"/>
    </source>
</evidence>
<dbReference type="InterPro" id="IPR037191">
    <property type="entry name" value="VPS9_dom_sf"/>
</dbReference>
<dbReference type="PROSITE" id="PS51205">
    <property type="entry name" value="VPS9"/>
    <property type="match status" value="1"/>
</dbReference>
<dbReference type="Pfam" id="PF02204">
    <property type="entry name" value="VPS9"/>
    <property type="match status" value="1"/>
</dbReference>
<dbReference type="GO" id="GO:0005085">
    <property type="term" value="F:guanyl-nucleotide exchange factor activity"/>
    <property type="evidence" value="ECO:0007669"/>
    <property type="project" value="InterPro"/>
</dbReference>
<feature type="region of interest" description="Disordered" evidence="1">
    <location>
        <begin position="918"/>
        <end position="942"/>
    </location>
</feature>
<dbReference type="GO" id="GO:0016192">
    <property type="term" value="P:vesicle-mediated transport"/>
    <property type="evidence" value="ECO:0007669"/>
    <property type="project" value="InterPro"/>
</dbReference>
<evidence type="ECO:0000313" key="4">
    <source>
        <dbReference type="Proteomes" id="UP001049176"/>
    </source>
</evidence>
<organism evidence="3 4">
    <name type="scientific">Marasmius oreades</name>
    <name type="common">fairy-ring Marasmius</name>
    <dbReference type="NCBI Taxonomy" id="181124"/>
    <lineage>
        <taxon>Eukaryota</taxon>
        <taxon>Fungi</taxon>
        <taxon>Dikarya</taxon>
        <taxon>Basidiomycota</taxon>
        <taxon>Agaricomycotina</taxon>
        <taxon>Agaricomycetes</taxon>
        <taxon>Agaricomycetidae</taxon>
        <taxon>Agaricales</taxon>
        <taxon>Marasmiineae</taxon>
        <taxon>Marasmiaceae</taxon>
        <taxon>Marasmius</taxon>
    </lineage>
</organism>
<accession>A0A9P7S1D6</accession>
<feature type="region of interest" description="Disordered" evidence="1">
    <location>
        <begin position="1"/>
        <end position="42"/>
    </location>
</feature>
<feature type="compositionally biased region" description="Low complexity" evidence="1">
    <location>
        <begin position="375"/>
        <end position="392"/>
    </location>
</feature>
<feature type="compositionally biased region" description="Low complexity" evidence="1">
    <location>
        <begin position="409"/>
        <end position="424"/>
    </location>
</feature>
<feature type="compositionally biased region" description="Gly residues" evidence="1">
    <location>
        <begin position="1199"/>
        <end position="1208"/>
    </location>
</feature>
<feature type="region of interest" description="Disordered" evidence="1">
    <location>
        <begin position="1055"/>
        <end position="1222"/>
    </location>
</feature>
<feature type="compositionally biased region" description="Acidic residues" evidence="1">
    <location>
        <begin position="1099"/>
        <end position="1143"/>
    </location>
</feature>
<feature type="region of interest" description="Disordered" evidence="1">
    <location>
        <begin position="346"/>
        <end position="442"/>
    </location>
</feature>
<dbReference type="PANTHER" id="PTHR23101">
    <property type="entry name" value="RAB GDP/GTP EXCHANGE FACTOR"/>
    <property type="match status" value="1"/>
</dbReference>
<dbReference type="GO" id="GO:0031267">
    <property type="term" value="F:small GTPase binding"/>
    <property type="evidence" value="ECO:0007669"/>
    <property type="project" value="TreeGrafter"/>
</dbReference>
<feature type="domain" description="VPS9" evidence="2">
    <location>
        <begin position="704"/>
        <end position="916"/>
    </location>
</feature>
<reference evidence="3" key="1">
    <citation type="journal article" date="2021" name="Genome Biol. Evol.">
        <title>The assembled and annotated genome of the fairy-ring fungus Marasmius oreades.</title>
        <authorList>
            <person name="Hiltunen M."/>
            <person name="Ament-Velasquez S.L."/>
            <person name="Johannesson H."/>
        </authorList>
    </citation>
    <scope>NUCLEOTIDE SEQUENCE</scope>
    <source>
        <strain evidence="3">03SP1</strain>
    </source>
</reference>
<name>A0A9P7S1D6_9AGAR</name>
<keyword evidence="4" id="KW-1185">Reference proteome</keyword>
<feature type="region of interest" description="Disordered" evidence="1">
    <location>
        <begin position="77"/>
        <end position="122"/>
    </location>
</feature>
<feature type="compositionally biased region" description="Low complexity" evidence="1">
    <location>
        <begin position="103"/>
        <end position="122"/>
    </location>
</feature>
<dbReference type="EMBL" id="CM032185">
    <property type="protein sequence ID" value="KAG7092788.1"/>
    <property type="molecule type" value="Genomic_DNA"/>
</dbReference>
<protein>
    <recommendedName>
        <fullName evidence="2">VPS9 domain-containing protein</fullName>
    </recommendedName>
</protein>
<comment type="caution">
    <text evidence="3">The sequence shown here is derived from an EMBL/GenBank/DDBJ whole genome shotgun (WGS) entry which is preliminary data.</text>
</comment>
<feature type="region of interest" description="Disordered" evidence="1">
    <location>
        <begin position="594"/>
        <end position="637"/>
    </location>
</feature>
<dbReference type="Gene3D" id="1.20.1050.80">
    <property type="entry name" value="VPS9 domain"/>
    <property type="match status" value="1"/>
</dbReference>
<dbReference type="GO" id="GO:0005829">
    <property type="term" value="C:cytosol"/>
    <property type="evidence" value="ECO:0007669"/>
    <property type="project" value="TreeGrafter"/>
</dbReference>
<dbReference type="RefSeq" id="XP_043009258.1">
    <property type="nucleotide sequence ID" value="XM_043153972.1"/>
</dbReference>
<feature type="region of interest" description="Disordered" evidence="1">
    <location>
        <begin position="683"/>
        <end position="702"/>
    </location>
</feature>
<sequence>MSKSTNSRDSNSPASIGRTSGPRSLNSLSAQGTAHHTLSRTPSHESLNIAHPLLSTSPTTGASPSSSTTNLNATAWDNGFSSPSGGTTTLGYVPYTPRHRPPSSHLSHGHSATSTSTSPSPSVLVTPAIPATHIQNVVNRSPGIGGSHHPGDATAKLQLMSLKSAAQGLGLDVGSTGWGIVERLVGIVGGSGNESEEEEWREIWVTLSNGKATLVLPLDPLSSLGPHMSISRNDKERDRSRGSVINAQFISPEFVKNHILFIDPSDRKENGLTQIVTLSGLRGFISSPDPMTQSASIFINSTLHPATRSFKEISHPNTRAAGFASLLPQRSSSASVSGYPTYTLPTHTKTFTLPPRSPFSPYDPNKKPPLPPRRPGSTPSTAVPVTQGPSTPSGGGGRLAGLVSLFGRSGSSNNSPQLSSSPASTDGFVGAPGGSRPPSILSVSDKASIDEDAGVVPLSSSSLIVPAYSVSTSIHTQEVLRGIWGGCCSDVTVALSSPSSGESPMPTLFSMPSLVIKRVLEFMDQGHVFPVLRIPTRSDSDLGGSLRSRRRKSGERDRYEVNGYGSVLWRDIEDVADRWQIFYADLEDEVRAAPRKLEQNKPQSSKKKDREEALVDESEKESLVSTSVGSEKDVEEDEKMLLTAHEREEEEEKRVREIMERVERVVCACCGLYGRLFPQPSPQCISPHPPPSADDVTETEATDSAHDEALASRIAALNLVDLGLTDLDIDTPTSKNQEEALFIVVKECGNTLSTLEGALSPKDKAAVLVRAHQALVDGLGKLPEPVHMKSEEEIVLEGDGKKVKVNEEPATSDRAPILGGEEVMSPQSEGVAVPVSTASALSAKPENPRQQALSLDTLMPLLILSVVKANPPHLISHLLYTQRFRNRSFGGEEAYCLVNLMAVAEFIGALDPMTITSNREGDVSRAPGSGPIPIPAPTSRPGSRLSMVAQVPLPATPVGSVGSTSILSSTSFTLRHRVEQQVDALSNSANKVLTGVTGVVDTSFELFKSFTLPAIKVGSQAESYVPVETDGTIAPWNEGKQVLVRRDTGGFSIRGLKLPGLGGAGGGSGKAREEEMVSVSKPGSVRSRKSIGSRMAASDYEDEDEDVDEKDDSEGDDDGQDEEDSGSEDDEGGDNEADREGEDYFSSGGGDARSIRSFESMMSSRRKNASKGSEFGRSAKEVAGAARKSLSDRLAKVSGGIGGGGRTGSGSTKISLQSDSPTAGSLLLGAQLPVSNRFDAPVSLSRPQSPTANPITLSLSLAPPKKRFLECTSVDELRLKDVAELLTEYKRLVDGIRSVGGFTEEEDS</sequence>
<evidence type="ECO:0000313" key="3">
    <source>
        <dbReference type="EMBL" id="KAG7092788.1"/>
    </source>
</evidence>
<dbReference type="OrthoDB" id="10264848at2759"/>
<dbReference type="PANTHER" id="PTHR23101:SF25">
    <property type="entry name" value="GTPASE-ACTIVATING PROTEIN AND VPS9 DOMAIN-CONTAINING PROTEIN 1"/>
    <property type="match status" value="1"/>
</dbReference>
<dbReference type="SUPFAM" id="SSF109993">
    <property type="entry name" value="VPS9 domain"/>
    <property type="match status" value="1"/>
</dbReference>
<dbReference type="InterPro" id="IPR003123">
    <property type="entry name" value="VPS9"/>
</dbReference>
<dbReference type="InterPro" id="IPR045046">
    <property type="entry name" value="Vps9-like"/>
</dbReference>
<dbReference type="KEGG" id="more:E1B28_009110"/>
<dbReference type="Proteomes" id="UP001049176">
    <property type="component" value="Chromosome 5"/>
</dbReference>
<proteinExistence type="predicted"/>
<feature type="compositionally biased region" description="Gly residues" evidence="1">
    <location>
        <begin position="1060"/>
        <end position="1069"/>
    </location>
</feature>